<protein>
    <submittedName>
        <fullName evidence="1">Uncharacterized protein</fullName>
    </submittedName>
</protein>
<dbReference type="KEGG" id="mmj:MSMAS_2441"/>
<dbReference type="Pfam" id="PF22263">
    <property type="entry name" value="DUF6951"/>
    <property type="match status" value="1"/>
</dbReference>
<dbReference type="RefSeq" id="WP_011034182.1">
    <property type="nucleotide sequence ID" value="NZ_CP009512.1"/>
</dbReference>
<dbReference type="HOGENOM" id="CLU_145178_0_0_2"/>
<proteinExistence type="predicted"/>
<organism evidence="1 2">
    <name type="scientific">Methanosarcina mazei S-6</name>
    <dbReference type="NCBI Taxonomy" id="213585"/>
    <lineage>
        <taxon>Archaea</taxon>
        <taxon>Methanobacteriati</taxon>
        <taxon>Methanobacteriota</taxon>
        <taxon>Stenosarchaea group</taxon>
        <taxon>Methanomicrobia</taxon>
        <taxon>Methanosarcinales</taxon>
        <taxon>Methanosarcinaceae</taxon>
        <taxon>Methanosarcina</taxon>
    </lineage>
</organism>
<sequence length="106" mass="11712">MTEITVNSTICDFVHTIRGSKKGSKIVVDIETPCEKIKKFSLMEIPVNEILDIKNNYVIDKAQEARCCSNCLVPCAVLNLCKLECGFLARSLAKKAGSLSIEFNDV</sequence>
<dbReference type="GeneID" id="24878981"/>
<gene>
    <name evidence="1" type="ORF">MSMAS_2441</name>
</gene>
<evidence type="ECO:0000313" key="2">
    <source>
        <dbReference type="Proteomes" id="UP000033097"/>
    </source>
</evidence>
<reference evidence="1 2" key="1">
    <citation type="submission" date="2014-07" db="EMBL/GenBank/DDBJ databases">
        <title>Methanogenic archaea and the global carbon cycle.</title>
        <authorList>
            <person name="Henriksen J.R."/>
            <person name="Luke J."/>
            <person name="Reinhart S."/>
            <person name="Benedict M.N."/>
            <person name="Youngblut N.D."/>
            <person name="Metcalf M.E."/>
            <person name="Whitaker R.J."/>
            <person name="Metcalf W.W."/>
        </authorList>
    </citation>
    <scope>NUCLEOTIDE SEQUENCE [LARGE SCALE GENOMIC DNA]</scope>
    <source>
        <strain evidence="1 2">S-6</strain>
    </source>
</reference>
<dbReference type="AlphaFoldDB" id="A0A0E3RL97"/>
<evidence type="ECO:0000313" key="1">
    <source>
        <dbReference type="EMBL" id="AKB65637.1"/>
    </source>
</evidence>
<dbReference type="PATRIC" id="fig|213585.10.peg.3088"/>
<dbReference type="EMBL" id="CP009512">
    <property type="protein sequence ID" value="AKB65637.1"/>
    <property type="molecule type" value="Genomic_DNA"/>
</dbReference>
<dbReference type="Proteomes" id="UP000033097">
    <property type="component" value="Chromosome"/>
</dbReference>
<name>A0A0E3RL97_METMZ</name>
<dbReference type="InterPro" id="IPR054227">
    <property type="entry name" value="DUF6951"/>
</dbReference>
<accession>A0A0E3RL97</accession>